<dbReference type="EMBL" id="FOAF01000002">
    <property type="protein sequence ID" value="SEL55029.1"/>
    <property type="molecule type" value="Genomic_DNA"/>
</dbReference>
<sequence>MMMKQITINGNNIHNIASFYAEINRVFMAEEQWQIGNSLDAFNDLLYGGFGAIKSDEKVQLIWNNMDKSKEVLGYEITKAYYEEKLKAGSTFNREYFREKLTTLEDGRGETYFDILMAIIAEHPNIELVV</sequence>
<dbReference type="SUPFAM" id="SSF52038">
    <property type="entry name" value="Barstar-related"/>
    <property type="match status" value="1"/>
</dbReference>
<proteinExistence type="inferred from homology"/>
<keyword evidence="4" id="KW-1185">Reference proteome</keyword>
<accession>A0A1H7R4G7</accession>
<name>A0A1H7R4G7_OLID1</name>
<evidence type="ECO:0000256" key="1">
    <source>
        <dbReference type="ARBA" id="ARBA00006845"/>
    </source>
</evidence>
<dbReference type="Pfam" id="PF01337">
    <property type="entry name" value="Barstar"/>
    <property type="match status" value="1"/>
</dbReference>
<dbReference type="Gene3D" id="3.30.370.10">
    <property type="entry name" value="Barstar-like"/>
    <property type="match status" value="1"/>
</dbReference>
<gene>
    <name evidence="3" type="ORF">SAMN05661044_02834</name>
</gene>
<dbReference type="AlphaFoldDB" id="A0A1H7R4G7"/>
<evidence type="ECO:0000313" key="3">
    <source>
        <dbReference type="EMBL" id="SEL55029.1"/>
    </source>
</evidence>
<comment type="similarity">
    <text evidence="1">Belongs to the barstar family.</text>
</comment>
<dbReference type="Proteomes" id="UP000199421">
    <property type="component" value="Unassembled WGS sequence"/>
</dbReference>
<feature type="domain" description="Barstar (barnase inhibitor)" evidence="2">
    <location>
        <begin position="3"/>
        <end position="74"/>
    </location>
</feature>
<dbReference type="InterPro" id="IPR000468">
    <property type="entry name" value="Barstar"/>
</dbReference>
<dbReference type="RefSeq" id="WP_238383766.1">
    <property type="nucleotide sequence ID" value="NZ_FOAF01000002.1"/>
</dbReference>
<protein>
    <submittedName>
        <fullName evidence="3">Barstar (Barnase inhibitor)</fullName>
    </submittedName>
</protein>
<evidence type="ECO:0000259" key="2">
    <source>
        <dbReference type="Pfam" id="PF01337"/>
    </source>
</evidence>
<dbReference type="InterPro" id="IPR035905">
    <property type="entry name" value="Barstar-like_sf"/>
</dbReference>
<reference evidence="4" key="1">
    <citation type="submission" date="2016-10" db="EMBL/GenBank/DDBJ databases">
        <authorList>
            <person name="Varghese N."/>
            <person name="Submissions S."/>
        </authorList>
    </citation>
    <scope>NUCLEOTIDE SEQUENCE [LARGE SCALE GENOMIC DNA]</scope>
    <source>
        <strain evidence="4">DSM 18733</strain>
    </source>
</reference>
<organism evidence="3 4">
    <name type="scientific">Olivibacter domesticus</name>
    <name type="common">Pseudosphingobacterium domesticum</name>
    <dbReference type="NCBI Taxonomy" id="407022"/>
    <lineage>
        <taxon>Bacteria</taxon>
        <taxon>Pseudomonadati</taxon>
        <taxon>Bacteroidota</taxon>
        <taxon>Sphingobacteriia</taxon>
        <taxon>Sphingobacteriales</taxon>
        <taxon>Sphingobacteriaceae</taxon>
        <taxon>Olivibacter</taxon>
    </lineage>
</organism>
<evidence type="ECO:0000313" key="4">
    <source>
        <dbReference type="Proteomes" id="UP000199421"/>
    </source>
</evidence>
<dbReference type="STRING" id="407022.SAMN05661044_02834"/>